<keyword evidence="2" id="KW-0808">Transferase</keyword>
<evidence type="ECO:0000256" key="2">
    <source>
        <dbReference type="ARBA" id="ARBA00022679"/>
    </source>
</evidence>
<evidence type="ECO:0000256" key="1">
    <source>
        <dbReference type="ARBA" id="ARBA00022527"/>
    </source>
</evidence>
<evidence type="ECO:0000256" key="5">
    <source>
        <dbReference type="ARBA" id="ARBA00022840"/>
    </source>
</evidence>
<dbReference type="PROSITE" id="PS50011">
    <property type="entry name" value="PROTEIN_KINASE_DOM"/>
    <property type="match status" value="1"/>
</dbReference>
<dbReference type="AlphaFoldDB" id="A0A078AKW2"/>
<organism evidence="7 8">
    <name type="scientific">Stylonychia lemnae</name>
    <name type="common">Ciliate</name>
    <dbReference type="NCBI Taxonomy" id="5949"/>
    <lineage>
        <taxon>Eukaryota</taxon>
        <taxon>Sar</taxon>
        <taxon>Alveolata</taxon>
        <taxon>Ciliophora</taxon>
        <taxon>Intramacronucleata</taxon>
        <taxon>Spirotrichea</taxon>
        <taxon>Stichotrichia</taxon>
        <taxon>Sporadotrichida</taxon>
        <taxon>Oxytrichidae</taxon>
        <taxon>Stylonychinae</taxon>
        <taxon>Stylonychia</taxon>
    </lineage>
</organism>
<gene>
    <name evidence="7" type="primary">Contig14031.g14960</name>
    <name evidence="7" type="ORF">STYLEM_11109</name>
</gene>
<sequence length="123" mass="13988">MEDPQFLKVKIIDFGLSCKINDKVKLNQRCGTPGYIAPEVLNNEGASPESDIFSLGCMLYNILSRKNLFEGLDTKGIIRSNRVDNPIAKLLSLKNRHPWFQKSQNKLSVQQINNDKVALEQRK</sequence>
<evidence type="ECO:0000259" key="6">
    <source>
        <dbReference type="PROSITE" id="PS50011"/>
    </source>
</evidence>
<feature type="domain" description="Protein kinase" evidence="6">
    <location>
        <begin position="1"/>
        <end position="123"/>
    </location>
</feature>
<evidence type="ECO:0000256" key="4">
    <source>
        <dbReference type="ARBA" id="ARBA00022777"/>
    </source>
</evidence>
<dbReference type="GO" id="GO:0005634">
    <property type="term" value="C:nucleus"/>
    <property type="evidence" value="ECO:0007669"/>
    <property type="project" value="TreeGrafter"/>
</dbReference>
<dbReference type="InterPro" id="IPR000719">
    <property type="entry name" value="Prot_kinase_dom"/>
</dbReference>
<evidence type="ECO:0000313" key="8">
    <source>
        <dbReference type="Proteomes" id="UP000039865"/>
    </source>
</evidence>
<keyword evidence="8" id="KW-1185">Reference proteome</keyword>
<dbReference type="SUPFAM" id="SSF56112">
    <property type="entry name" value="Protein kinase-like (PK-like)"/>
    <property type="match status" value="1"/>
</dbReference>
<dbReference type="PANTHER" id="PTHR24345:SF0">
    <property type="entry name" value="CELL CYCLE SERINE_THREONINE-PROTEIN KINASE CDC5_MSD2"/>
    <property type="match status" value="1"/>
</dbReference>
<keyword evidence="1" id="KW-0723">Serine/threonine-protein kinase</keyword>
<dbReference type="Pfam" id="PF00069">
    <property type="entry name" value="Pkinase"/>
    <property type="match status" value="1"/>
</dbReference>
<reference evidence="7 8" key="1">
    <citation type="submission" date="2014-06" db="EMBL/GenBank/DDBJ databases">
        <authorList>
            <person name="Swart Estienne"/>
        </authorList>
    </citation>
    <scope>NUCLEOTIDE SEQUENCE [LARGE SCALE GENOMIC DNA]</scope>
    <source>
        <strain evidence="7 8">130c</strain>
    </source>
</reference>
<dbReference type="Proteomes" id="UP000039865">
    <property type="component" value="Unassembled WGS sequence"/>
</dbReference>
<dbReference type="InterPro" id="IPR011009">
    <property type="entry name" value="Kinase-like_dom_sf"/>
</dbReference>
<keyword evidence="4 7" id="KW-0418">Kinase</keyword>
<evidence type="ECO:0000313" key="7">
    <source>
        <dbReference type="EMBL" id="CDW82082.1"/>
    </source>
</evidence>
<dbReference type="OrthoDB" id="371082at2759"/>
<proteinExistence type="predicted"/>
<dbReference type="GO" id="GO:0004674">
    <property type="term" value="F:protein serine/threonine kinase activity"/>
    <property type="evidence" value="ECO:0007669"/>
    <property type="project" value="UniProtKB-KW"/>
</dbReference>
<dbReference type="EMBL" id="CCKQ01010554">
    <property type="protein sequence ID" value="CDW82082.1"/>
    <property type="molecule type" value="Genomic_DNA"/>
</dbReference>
<keyword evidence="5" id="KW-0067">ATP-binding</keyword>
<protein>
    <submittedName>
        <fullName evidence="7">Serine threonine protein kinase</fullName>
    </submittedName>
</protein>
<evidence type="ECO:0000256" key="3">
    <source>
        <dbReference type="ARBA" id="ARBA00022741"/>
    </source>
</evidence>
<keyword evidence="3" id="KW-0547">Nucleotide-binding</keyword>
<accession>A0A078AKW2</accession>
<dbReference type="GO" id="GO:0005524">
    <property type="term" value="F:ATP binding"/>
    <property type="evidence" value="ECO:0007669"/>
    <property type="project" value="UniProtKB-KW"/>
</dbReference>
<dbReference type="InParanoid" id="A0A078AKW2"/>
<dbReference type="PANTHER" id="PTHR24345">
    <property type="entry name" value="SERINE/THREONINE-PROTEIN KINASE PLK"/>
    <property type="match status" value="1"/>
</dbReference>
<dbReference type="Gene3D" id="1.10.510.10">
    <property type="entry name" value="Transferase(Phosphotransferase) domain 1"/>
    <property type="match status" value="1"/>
</dbReference>
<name>A0A078AKW2_STYLE</name>